<feature type="non-terminal residue" evidence="2">
    <location>
        <position position="187"/>
    </location>
</feature>
<feature type="non-terminal residue" evidence="2">
    <location>
        <position position="1"/>
    </location>
</feature>
<evidence type="ECO:0000259" key="1">
    <source>
        <dbReference type="Pfam" id="PF13456"/>
    </source>
</evidence>
<accession>A0ABQ8CC21</accession>
<protein>
    <recommendedName>
        <fullName evidence="1">RNase H type-1 domain-containing protein</fullName>
    </recommendedName>
</protein>
<dbReference type="InterPro" id="IPR036397">
    <property type="entry name" value="RNaseH_sf"/>
</dbReference>
<reference evidence="2 3" key="1">
    <citation type="submission" date="2021-05" db="EMBL/GenBank/DDBJ databases">
        <title>Genome Assembly of Synthetic Allotetraploid Brassica napus Reveals Homoeologous Exchanges between Subgenomes.</title>
        <authorList>
            <person name="Davis J.T."/>
        </authorList>
    </citation>
    <scope>NUCLEOTIDE SEQUENCE [LARGE SCALE GENOMIC DNA]</scope>
    <source>
        <strain evidence="3">cv. Da-Ae</strain>
        <tissue evidence="2">Seedling</tissue>
    </source>
</reference>
<evidence type="ECO:0000313" key="2">
    <source>
        <dbReference type="EMBL" id="KAH0914595.1"/>
    </source>
</evidence>
<dbReference type="EMBL" id="JAGKQM010000008">
    <property type="protein sequence ID" value="KAH0914595.1"/>
    <property type="molecule type" value="Genomic_DNA"/>
</dbReference>
<proteinExistence type="predicted"/>
<dbReference type="Pfam" id="PF13456">
    <property type="entry name" value="RVT_3"/>
    <property type="match status" value="1"/>
</dbReference>
<keyword evidence="3" id="KW-1185">Reference proteome</keyword>
<name>A0ABQ8CC21_BRANA</name>
<organism evidence="2 3">
    <name type="scientific">Brassica napus</name>
    <name type="common">Rape</name>
    <dbReference type="NCBI Taxonomy" id="3708"/>
    <lineage>
        <taxon>Eukaryota</taxon>
        <taxon>Viridiplantae</taxon>
        <taxon>Streptophyta</taxon>
        <taxon>Embryophyta</taxon>
        <taxon>Tracheophyta</taxon>
        <taxon>Spermatophyta</taxon>
        <taxon>Magnoliopsida</taxon>
        <taxon>eudicotyledons</taxon>
        <taxon>Gunneridae</taxon>
        <taxon>Pentapetalae</taxon>
        <taxon>rosids</taxon>
        <taxon>malvids</taxon>
        <taxon>Brassicales</taxon>
        <taxon>Brassicaceae</taxon>
        <taxon>Brassiceae</taxon>
        <taxon>Brassica</taxon>
    </lineage>
</organism>
<dbReference type="InterPro" id="IPR002156">
    <property type="entry name" value="RNaseH_domain"/>
</dbReference>
<gene>
    <name evidence="2" type="ORF">HID58_029041</name>
</gene>
<dbReference type="Gene3D" id="3.30.420.10">
    <property type="entry name" value="Ribonuclease H-like superfamily/Ribonuclease H"/>
    <property type="match status" value="1"/>
</dbReference>
<evidence type="ECO:0000313" key="3">
    <source>
        <dbReference type="Proteomes" id="UP000824890"/>
    </source>
</evidence>
<sequence>NPASEWRPEITSSRVQQVGFSQSSASSSSLSEKLQSECKSKYFENSERKSEVAGVAWIVRDSEGESLLHSRKSFVRVKTLEEAKEKALVWTLECMVEHRLDNLIIAGEDAVLLKVIERPRAWPSLTSVVHKLENFLCRFGCWKSKVKTRSSNRCAYLIADSASKSRWFQSYVARGAPFWISSIVAFE</sequence>
<comment type="caution">
    <text evidence="2">The sequence shown here is derived from an EMBL/GenBank/DDBJ whole genome shotgun (WGS) entry which is preliminary data.</text>
</comment>
<dbReference type="Proteomes" id="UP000824890">
    <property type="component" value="Unassembled WGS sequence"/>
</dbReference>
<feature type="domain" description="RNase H type-1" evidence="1">
    <location>
        <begin position="48"/>
        <end position="161"/>
    </location>
</feature>